<evidence type="ECO:0000313" key="1">
    <source>
        <dbReference type="EMBL" id="RHK11657.1"/>
    </source>
</evidence>
<comment type="caution">
    <text evidence="1">The sequence shown here is derived from an EMBL/GenBank/DDBJ whole genome shotgun (WGS) entry which is preliminary data.</text>
</comment>
<name>A0A3R6J5H5_9BACT</name>
<sequence length="68" mass="7572">MPINTGDSERKVKSEEYFFVASHKNETKALGKAVLGEQSTSGYSASRLSVVCLLTVCRKQLMNYQLEV</sequence>
<gene>
    <name evidence="1" type="ORF">DW079_04230</name>
</gene>
<reference evidence="1 2" key="1">
    <citation type="submission" date="2018-08" db="EMBL/GenBank/DDBJ databases">
        <title>A genome reference for cultivated species of the human gut microbiota.</title>
        <authorList>
            <person name="Zou Y."/>
            <person name="Xue W."/>
            <person name="Luo G."/>
        </authorList>
    </citation>
    <scope>NUCLEOTIDE SEQUENCE [LARGE SCALE GENOMIC DNA]</scope>
    <source>
        <strain evidence="1 2">AF46-2NS</strain>
    </source>
</reference>
<proteinExistence type="predicted"/>
<dbReference type="EMBL" id="QRNB01000014">
    <property type="protein sequence ID" value="RHK11657.1"/>
    <property type="molecule type" value="Genomic_DNA"/>
</dbReference>
<dbReference type="AlphaFoldDB" id="A0A3R6J5H5"/>
<accession>A0A3R6J5H5</accession>
<protein>
    <submittedName>
        <fullName evidence="1">Uncharacterized protein</fullName>
    </submittedName>
</protein>
<organism evidence="1 2">
    <name type="scientific">Segatella copri</name>
    <dbReference type="NCBI Taxonomy" id="165179"/>
    <lineage>
        <taxon>Bacteria</taxon>
        <taxon>Pseudomonadati</taxon>
        <taxon>Bacteroidota</taxon>
        <taxon>Bacteroidia</taxon>
        <taxon>Bacteroidales</taxon>
        <taxon>Prevotellaceae</taxon>
        <taxon>Segatella</taxon>
    </lineage>
</organism>
<evidence type="ECO:0000313" key="2">
    <source>
        <dbReference type="Proteomes" id="UP000286211"/>
    </source>
</evidence>
<dbReference type="Proteomes" id="UP000286211">
    <property type="component" value="Unassembled WGS sequence"/>
</dbReference>